<sequence length="322" mass="34700">MTPPRTPSLARTGFTLVELLVVIAIIGVLIALLLPAVQAAREAARRTQCLSQLKEVGLAVQNHHDTRGHFPTGRNRSDQFGVSWAFEILPYLEEQPVYDAYIDSERVDSDANAAAMRTPIPAYACPSRRSAAADRDFDNDDQAPLVRGSAVLGDYAANAGLEEDMGMEGNDFKDGKVDRTLSGPIYSGSKVRSRHVVDGLSKTLAIGEKHLPSPQPDWDADRVHFRQGDTCFLAADHLEAILRGTEDGLATSPDEGSTQLFGGPHPGVTLFVFLDGHTEALATTGPSASGVNPNQVEDIRVDDQWLWLAAMSTVAGDEILGE</sequence>
<proteinExistence type="predicted"/>
<name>A0A5C5VHR0_9BACT</name>
<dbReference type="PANTHER" id="PTHR30093">
    <property type="entry name" value="GENERAL SECRETION PATHWAY PROTEIN G"/>
    <property type="match status" value="1"/>
</dbReference>
<dbReference type="Pfam" id="PF07963">
    <property type="entry name" value="N_methyl"/>
    <property type="match status" value="1"/>
</dbReference>
<keyword evidence="3" id="KW-1185">Reference proteome</keyword>
<comment type="caution">
    <text evidence="2">The sequence shown here is derived from an EMBL/GenBank/DDBJ whole genome shotgun (WGS) entry which is preliminary data.</text>
</comment>
<organism evidence="2 3">
    <name type="scientific">Posidoniimonas corsicana</name>
    <dbReference type="NCBI Taxonomy" id="1938618"/>
    <lineage>
        <taxon>Bacteria</taxon>
        <taxon>Pseudomonadati</taxon>
        <taxon>Planctomycetota</taxon>
        <taxon>Planctomycetia</taxon>
        <taxon>Pirellulales</taxon>
        <taxon>Lacipirellulaceae</taxon>
        <taxon>Posidoniimonas</taxon>
    </lineage>
</organism>
<dbReference type="Pfam" id="PF07596">
    <property type="entry name" value="SBP_bac_10"/>
    <property type="match status" value="1"/>
</dbReference>
<evidence type="ECO:0000313" key="3">
    <source>
        <dbReference type="Proteomes" id="UP000316714"/>
    </source>
</evidence>
<dbReference type="Gene3D" id="3.30.700.10">
    <property type="entry name" value="Glycoprotein, Type 4 Pilin"/>
    <property type="match status" value="1"/>
</dbReference>
<evidence type="ECO:0000313" key="2">
    <source>
        <dbReference type="EMBL" id="TWT37285.1"/>
    </source>
</evidence>
<feature type="domain" description="DUF1559" evidence="1">
    <location>
        <begin position="38"/>
        <end position="282"/>
    </location>
</feature>
<dbReference type="SUPFAM" id="SSF54523">
    <property type="entry name" value="Pili subunits"/>
    <property type="match status" value="1"/>
</dbReference>
<dbReference type="InterPro" id="IPR012902">
    <property type="entry name" value="N_methyl_site"/>
</dbReference>
<reference evidence="2 3" key="1">
    <citation type="submission" date="2019-02" db="EMBL/GenBank/DDBJ databases">
        <title>Deep-cultivation of Planctomycetes and their phenomic and genomic characterization uncovers novel biology.</title>
        <authorList>
            <person name="Wiegand S."/>
            <person name="Jogler M."/>
            <person name="Boedeker C."/>
            <person name="Pinto D."/>
            <person name="Vollmers J."/>
            <person name="Rivas-Marin E."/>
            <person name="Kohn T."/>
            <person name="Peeters S.H."/>
            <person name="Heuer A."/>
            <person name="Rast P."/>
            <person name="Oberbeckmann S."/>
            <person name="Bunk B."/>
            <person name="Jeske O."/>
            <person name="Meyerdierks A."/>
            <person name="Storesund J.E."/>
            <person name="Kallscheuer N."/>
            <person name="Luecker S."/>
            <person name="Lage O.M."/>
            <person name="Pohl T."/>
            <person name="Merkel B.J."/>
            <person name="Hornburger P."/>
            <person name="Mueller R.-W."/>
            <person name="Bruemmer F."/>
            <person name="Labrenz M."/>
            <person name="Spormann A.M."/>
            <person name="Op Den Camp H."/>
            <person name="Overmann J."/>
            <person name="Amann R."/>
            <person name="Jetten M.S.M."/>
            <person name="Mascher T."/>
            <person name="Medema M.H."/>
            <person name="Devos D.P."/>
            <person name="Kaster A.-K."/>
            <person name="Ovreas L."/>
            <person name="Rohde M."/>
            <person name="Galperin M.Y."/>
            <person name="Jogler C."/>
        </authorList>
    </citation>
    <scope>NUCLEOTIDE SEQUENCE [LARGE SCALE GENOMIC DNA]</scope>
    <source>
        <strain evidence="2 3">KOR34</strain>
    </source>
</reference>
<gene>
    <name evidence="2" type="primary">pilE</name>
    <name evidence="2" type="ORF">KOR34_22330</name>
</gene>
<protein>
    <submittedName>
        <fullName evidence="2">Fimbrial protein</fullName>
    </submittedName>
</protein>
<dbReference type="NCBIfam" id="TIGR02532">
    <property type="entry name" value="IV_pilin_GFxxxE"/>
    <property type="match status" value="1"/>
</dbReference>
<dbReference type="PANTHER" id="PTHR30093:SF2">
    <property type="entry name" value="TYPE II SECRETION SYSTEM PROTEIN H"/>
    <property type="match status" value="1"/>
</dbReference>
<evidence type="ECO:0000259" key="1">
    <source>
        <dbReference type="Pfam" id="PF07596"/>
    </source>
</evidence>
<dbReference type="Proteomes" id="UP000316714">
    <property type="component" value="Unassembled WGS sequence"/>
</dbReference>
<dbReference type="EMBL" id="SIHJ01000001">
    <property type="protein sequence ID" value="TWT37285.1"/>
    <property type="molecule type" value="Genomic_DNA"/>
</dbReference>
<dbReference type="InterPro" id="IPR045584">
    <property type="entry name" value="Pilin-like"/>
</dbReference>
<dbReference type="PROSITE" id="PS00409">
    <property type="entry name" value="PROKAR_NTER_METHYL"/>
    <property type="match status" value="1"/>
</dbReference>
<dbReference type="AlphaFoldDB" id="A0A5C5VHR0"/>
<accession>A0A5C5VHR0</accession>
<dbReference type="OrthoDB" id="255848at2"/>
<dbReference type="InterPro" id="IPR011453">
    <property type="entry name" value="DUF1559"/>
</dbReference>